<dbReference type="InterPro" id="IPR024585">
    <property type="entry name" value="mTOR_dom"/>
</dbReference>
<dbReference type="EC" id="2.7.11.1" evidence="1"/>
<keyword evidence="1" id="KW-0547">Nucleotide-binding</keyword>
<dbReference type="Pfam" id="PF11865">
    <property type="entry name" value="mTOR_dom"/>
    <property type="match status" value="1"/>
</dbReference>
<evidence type="ECO:0000313" key="5">
    <source>
        <dbReference type="EMBL" id="WMV41204.1"/>
    </source>
</evidence>
<name>A0AAF0U8U0_SOLVR</name>
<keyword evidence="3" id="KW-0812">Transmembrane</keyword>
<feature type="region of interest" description="Disordered" evidence="2">
    <location>
        <begin position="200"/>
        <end position="238"/>
    </location>
</feature>
<gene>
    <name evidence="5" type="ORF">MTR67_034589</name>
</gene>
<evidence type="ECO:0000259" key="4">
    <source>
        <dbReference type="SMART" id="SM01346"/>
    </source>
</evidence>
<protein>
    <recommendedName>
        <fullName evidence="1">Serine/threonine-protein kinase TOR</fullName>
        <ecNumber evidence="1">2.7.11.1</ecNumber>
    </recommendedName>
</protein>
<feature type="transmembrane region" description="Helical" evidence="3">
    <location>
        <begin position="78"/>
        <end position="101"/>
    </location>
</feature>
<comment type="similarity">
    <text evidence="1">Belongs to the PI3/PI4-kinase family.</text>
</comment>
<comment type="catalytic activity">
    <reaction evidence="1">
        <text>L-threonyl-[protein] + ATP = O-phospho-L-threonyl-[protein] + ADP + H(+)</text>
        <dbReference type="Rhea" id="RHEA:46608"/>
        <dbReference type="Rhea" id="RHEA-COMP:11060"/>
        <dbReference type="Rhea" id="RHEA-COMP:11605"/>
        <dbReference type="ChEBI" id="CHEBI:15378"/>
        <dbReference type="ChEBI" id="CHEBI:30013"/>
        <dbReference type="ChEBI" id="CHEBI:30616"/>
        <dbReference type="ChEBI" id="CHEBI:61977"/>
        <dbReference type="ChEBI" id="CHEBI:456216"/>
        <dbReference type="EC" id="2.7.11.1"/>
    </reaction>
</comment>
<evidence type="ECO:0000313" key="6">
    <source>
        <dbReference type="Proteomes" id="UP001234989"/>
    </source>
</evidence>
<keyword evidence="1" id="KW-0418">Kinase</keyword>
<keyword evidence="1" id="KW-0723">Serine/threonine-protein kinase</keyword>
<dbReference type="PANTHER" id="PTHR34081">
    <property type="entry name" value="MALECTIN DOMAIN-CONTAINING PROTEIN"/>
    <property type="match status" value="1"/>
</dbReference>
<dbReference type="EMBL" id="CP133619">
    <property type="protein sequence ID" value="WMV41204.1"/>
    <property type="molecule type" value="Genomic_DNA"/>
</dbReference>
<dbReference type="AlphaFoldDB" id="A0AAF0U8U0"/>
<accession>A0AAF0U8U0</accession>
<dbReference type="PANTHER" id="PTHR34081:SF1">
    <property type="entry name" value="MALECTIN, LEUCINE-RICH REPEAT DOMAIN, L DOMAIN-LIKE PROTEIN-RELATED"/>
    <property type="match status" value="1"/>
</dbReference>
<evidence type="ECO:0000256" key="2">
    <source>
        <dbReference type="SAM" id="MobiDB-lite"/>
    </source>
</evidence>
<reference evidence="5" key="1">
    <citation type="submission" date="2023-08" db="EMBL/GenBank/DDBJ databases">
        <title>A de novo genome assembly of Solanum verrucosum Schlechtendal, a Mexican diploid species geographically isolated from the other diploid A-genome species in potato relatives.</title>
        <authorList>
            <person name="Hosaka K."/>
        </authorList>
    </citation>
    <scope>NUCLEOTIDE SEQUENCE</scope>
    <source>
        <tissue evidence="5">Young leaves</tissue>
    </source>
</reference>
<dbReference type="GO" id="GO:0004674">
    <property type="term" value="F:protein serine/threonine kinase activity"/>
    <property type="evidence" value="ECO:0007669"/>
    <property type="project" value="UniProtKB-KW"/>
</dbReference>
<keyword evidence="3" id="KW-0472">Membrane</keyword>
<feature type="transmembrane region" description="Helical" evidence="3">
    <location>
        <begin position="113"/>
        <end position="132"/>
    </location>
</feature>
<keyword evidence="1" id="KW-0808">Transferase</keyword>
<dbReference type="Proteomes" id="UP001234989">
    <property type="component" value="Chromosome 8"/>
</dbReference>
<proteinExistence type="inferred from homology"/>
<dbReference type="InterPro" id="IPR016024">
    <property type="entry name" value="ARM-type_fold"/>
</dbReference>
<dbReference type="SUPFAM" id="SSF48371">
    <property type="entry name" value="ARM repeat"/>
    <property type="match status" value="1"/>
</dbReference>
<organism evidence="5 6">
    <name type="scientific">Solanum verrucosum</name>
    <dbReference type="NCBI Taxonomy" id="315347"/>
    <lineage>
        <taxon>Eukaryota</taxon>
        <taxon>Viridiplantae</taxon>
        <taxon>Streptophyta</taxon>
        <taxon>Embryophyta</taxon>
        <taxon>Tracheophyta</taxon>
        <taxon>Spermatophyta</taxon>
        <taxon>Magnoliopsida</taxon>
        <taxon>eudicotyledons</taxon>
        <taxon>Gunneridae</taxon>
        <taxon>Pentapetalae</taxon>
        <taxon>asterids</taxon>
        <taxon>lamiids</taxon>
        <taxon>Solanales</taxon>
        <taxon>Solanaceae</taxon>
        <taxon>Solanoideae</taxon>
        <taxon>Solaneae</taxon>
        <taxon>Solanum</taxon>
    </lineage>
</organism>
<evidence type="ECO:0000256" key="3">
    <source>
        <dbReference type="SAM" id="Phobius"/>
    </source>
</evidence>
<keyword evidence="3" id="KW-1133">Transmembrane helix</keyword>
<feature type="domain" description="Serine/threonine-protein kinase mTOR" evidence="4">
    <location>
        <begin position="14"/>
        <end position="162"/>
    </location>
</feature>
<keyword evidence="1" id="KW-0067">ATP-binding</keyword>
<dbReference type="SMART" id="SM01346">
    <property type="entry name" value="DUF3385"/>
    <property type="match status" value="1"/>
</dbReference>
<sequence length="238" mass="26729">MNKYEDCAKTFVADVTVRHSSLCADAGVSVDSCYIEVLSIMGALDPHEHKRNQQSLPGSHGEVTGVTGDPDLNLQLIIFFYGFPNWHLLLQVAINSLMRILRDPSLSSYHQKVVGSLMFIFKSMGLACVPYLPKLVLNRCMRLPDDGLVDDCLRAKLSSIWEGFDKGKTFAKPELKSCIEEFEEQLNKLDIDRKEQEITAKNAQSHQQKVESLDNITVTEKEEEEISESEITGAYTLS</sequence>
<evidence type="ECO:0000256" key="1">
    <source>
        <dbReference type="RuleBase" id="RU364109"/>
    </source>
</evidence>
<dbReference type="GO" id="GO:0005524">
    <property type="term" value="F:ATP binding"/>
    <property type="evidence" value="ECO:0007669"/>
    <property type="project" value="UniProtKB-KW"/>
</dbReference>
<keyword evidence="6" id="KW-1185">Reference proteome</keyword>